<dbReference type="InterPro" id="IPR000644">
    <property type="entry name" value="CBS_dom"/>
</dbReference>
<dbReference type="PANTHER" id="PTHR43080">
    <property type="entry name" value="CBS DOMAIN-CONTAINING PROTEIN CBSX3, MITOCHONDRIAL"/>
    <property type="match status" value="1"/>
</dbReference>
<evidence type="ECO:0000256" key="2">
    <source>
        <dbReference type="PROSITE-ProRule" id="PRU00703"/>
    </source>
</evidence>
<dbReference type="PANTHER" id="PTHR43080:SF30">
    <property type="entry name" value="CYCLIC DI-AMP RECEPTOR B"/>
    <property type="match status" value="1"/>
</dbReference>
<dbReference type="EMBL" id="FOGF01000003">
    <property type="protein sequence ID" value="SEQ63803.1"/>
    <property type="molecule type" value="Genomic_DNA"/>
</dbReference>
<evidence type="ECO:0000313" key="4">
    <source>
        <dbReference type="EMBL" id="SEQ63803.1"/>
    </source>
</evidence>
<dbReference type="InterPro" id="IPR048125">
    <property type="entry name" value="CBS_CbpB"/>
</dbReference>
<dbReference type="NCBIfam" id="NF041630">
    <property type="entry name" value="CBS_CbpB"/>
    <property type="match status" value="1"/>
</dbReference>
<evidence type="ECO:0000259" key="3">
    <source>
        <dbReference type="PROSITE" id="PS51371"/>
    </source>
</evidence>
<gene>
    <name evidence="4" type="ORF">SAMN05421767_1034</name>
</gene>
<dbReference type="Gene3D" id="3.10.580.10">
    <property type="entry name" value="CBS-domain"/>
    <property type="match status" value="1"/>
</dbReference>
<dbReference type="CDD" id="cd04643">
    <property type="entry name" value="CBS_pair_bac"/>
    <property type="match status" value="1"/>
</dbReference>
<dbReference type="Proteomes" id="UP000198556">
    <property type="component" value="Unassembled WGS sequence"/>
</dbReference>
<dbReference type="PROSITE" id="PS51371">
    <property type="entry name" value="CBS"/>
    <property type="match status" value="2"/>
</dbReference>
<protein>
    <submittedName>
        <fullName evidence="4">CBS domain-containing protein</fullName>
    </submittedName>
</protein>
<dbReference type="Pfam" id="PF00571">
    <property type="entry name" value="CBS"/>
    <property type="match status" value="2"/>
</dbReference>
<dbReference type="SMART" id="SM00116">
    <property type="entry name" value="CBS"/>
    <property type="match status" value="2"/>
</dbReference>
<evidence type="ECO:0000313" key="5">
    <source>
        <dbReference type="Proteomes" id="UP000198556"/>
    </source>
</evidence>
<feature type="domain" description="CBS" evidence="3">
    <location>
        <begin position="18"/>
        <end position="78"/>
    </location>
</feature>
<dbReference type="SUPFAM" id="SSF54631">
    <property type="entry name" value="CBS-domain pair"/>
    <property type="match status" value="1"/>
</dbReference>
<evidence type="ECO:0000256" key="1">
    <source>
        <dbReference type="ARBA" id="ARBA00023122"/>
    </source>
</evidence>
<dbReference type="RefSeq" id="WP_089745774.1">
    <property type="nucleotide sequence ID" value="NZ_FOGF01000003.1"/>
</dbReference>
<organism evidence="4 5">
    <name type="scientific">Granulicatella balaenopterae</name>
    <dbReference type="NCBI Taxonomy" id="137733"/>
    <lineage>
        <taxon>Bacteria</taxon>
        <taxon>Bacillati</taxon>
        <taxon>Bacillota</taxon>
        <taxon>Bacilli</taxon>
        <taxon>Lactobacillales</taxon>
        <taxon>Carnobacteriaceae</taxon>
        <taxon>Granulicatella</taxon>
    </lineage>
</organism>
<keyword evidence="1 2" id="KW-0129">CBS domain</keyword>
<dbReference type="STRING" id="137733.SAMN05421767_1034"/>
<sequence>MIHRKLEELLLEERDKLYVPAKNVAILLDSNTLDHAMLVLSQVHYSVIPVINKDNHIVGLISIPMIIHQIMNEGSKDTIHFSQLHKLKVKDAMQTDFPTVHQDTDFEDVLNRLVNHNFLCLETDEHKFAGIITRKEVLKRVNYTLHEIDKQCILTEK</sequence>
<feature type="domain" description="CBS" evidence="3">
    <location>
        <begin position="93"/>
        <end position="148"/>
    </location>
</feature>
<reference evidence="4 5" key="1">
    <citation type="submission" date="2016-10" db="EMBL/GenBank/DDBJ databases">
        <authorList>
            <person name="de Groot N.N."/>
        </authorList>
    </citation>
    <scope>NUCLEOTIDE SEQUENCE [LARGE SCALE GENOMIC DNA]</scope>
    <source>
        <strain evidence="4 5">DSM 15827</strain>
    </source>
</reference>
<dbReference type="AlphaFoldDB" id="A0A1H9HNA7"/>
<keyword evidence="5" id="KW-1185">Reference proteome</keyword>
<accession>A0A1H9HNA7</accession>
<dbReference type="InterPro" id="IPR046342">
    <property type="entry name" value="CBS_dom_sf"/>
</dbReference>
<dbReference type="InterPro" id="IPR051257">
    <property type="entry name" value="Diverse_CBS-Domain"/>
</dbReference>
<dbReference type="OrthoDB" id="2375431at2"/>
<proteinExistence type="predicted"/>
<name>A0A1H9HNA7_9LACT</name>